<keyword evidence="2" id="KW-1185">Reference proteome</keyword>
<reference evidence="1" key="1">
    <citation type="submission" date="2023-10" db="EMBL/GenBank/DDBJ databases">
        <authorList>
            <person name="Rodriguez Cubillos JULIANA M."/>
            <person name="De Vega J."/>
        </authorList>
    </citation>
    <scope>NUCLEOTIDE SEQUENCE</scope>
</reference>
<gene>
    <name evidence="1" type="ORF">MILVUS5_LOCUS13108</name>
</gene>
<comment type="caution">
    <text evidence="1">The sequence shown here is derived from an EMBL/GenBank/DDBJ whole genome shotgun (WGS) entry which is preliminary data.</text>
</comment>
<proteinExistence type="predicted"/>
<accession>A0ACB0JJF8</accession>
<dbReference type="Proteomes" id="UP001177021">
    <property type="component" value="Unassembled WGS sequence"/>
</dbReference>
<dbReference type="EMBL" id="CASHSV030000034">
    <property type="protein sequence ID" value="CAJ2643981.1"/>
    <property type="molecule type" value="Genomic_DNA"/>
</dbReference>
<sequence length="94" mass="11154">MMLTYNLMKANTVLPSSMFYYGDMHYIYMSCSILDHSLQYWVPKFISGQLFVFYICFADKDFFGARSSLWEIDTARHHHYCPPVSRSLCLFKLI</sequence>
<evidence type="ECO:0000313" key="1">
    <source>
        <dbReference type="EMBL" id="CAJ2643981.1"/>
    </source>
</evidence>
<organism evidence="1 2">
    <name type="scientific">Trifolium pratense</name>
    <name type="common">Red clover</name>
    <dbReference type="NCBI Taxonomy" id="57577"/>
    <lineage>
        <taxon>Eukaryota</taxon>
        <taxon>Viridiplantae</taxon>
        <taxon>Streptophyta</taxon>
        <taxon>Embryophyta</taxon>
        <taxon>Tracheophyta</taxon>
        <taxon>Spermatophyta</taxon>
        <taxon>Magnoliopsida</taxon>
        <taxon>eudicotyledons</taxon>
        <taxon>Gunneridae</taxon>
        <taxon>Pentapetalae</taxon>
        <taxon>rosids</taxon>
        <taxon>fabids</taxon>
        <taxon>Fabales</taxon>
        <taxon>Fabaceae</taxon>
        <taxon>Papilionoideae</taxon>
        <taxon>50 kb inversion clade</taxon>
        <taxon>NPAAA clade</taxon>
        <taxon>Hologalegina</taxon>
        <taxon>IRL clade</taxon>
        <taxon>Trifolieae</taxon>
        <taxon>Trifolium</taxon>
    </lineage>
</organism>
<evidence type="ECO:0000313" key="2">
    <source>
        <dbReference type="Proteomes" id="UP001177021"/>
    </source>
</evidence>
<protein>
    <submittedName>
        <fullName evidence="1">Uncharacterized protein</fullName>
    </submittedName>
</protein>
<name>A0ACB0JJF8_TRIPR</name>